<dbReference type="PANTHER" id="PTHR16231:SF4">
    <property type="entry name" value="COMM DOMAIN-CONTAINING PROTEIN 4"/>
    <property type="match status" value="1"/>
</dbReference>
<name>A0A8T0GC13_CERPU</name>
<reference evidence="1 2" key="1">
    <citation type="submission" date="2020-06" db="EMBL/GenBank/DDBJ databases">
        <title>WGS assembly of Ceratodon purpureus strain R40.</title>
        <authorList>
            <person name="Carey S.B."/>
            <person name="Jenkins J."/>
            <person name="Shu S."/>
            <person name="Lovell J.T."/>
            <person name="Sreedasyam A."/>
            <person name="Maumus F."/>
            <person name="Tiley G.P."/>
            <person name="Fernandez-Pozo N."/>
            <person name="Barry K."/>
            <person name="Chen C."/>
            <person name="Wang M."/>
            <person name="Lipzen A."/>
            <person name="Daum C."/>
            <person name="Saski C.A."/>
            <person name="Payton A.C."/>
            <person name="Mcbreen J.C."/>
            <person name="Conrad R.E."/>
            <person name="Kollar L.M."/>
            <person name="Olsson S."/>
            <person name="Huttunen S."/>
            <person name="Landis J.B."/>
            <person name="Wickett N.J."/>
            <person name="Johnson M.G."/>
            <person name="Rensing S.A."/>
            <person name="Grimwood J."/>
            <person name="Schmutz J."/>
            <person name="Mcdaniel S.F."/>
        </authorList>
    </citation>
    <scope>NUCLEOTIDE SEQUENCE [LARGE SCALE GENOMIC DNA]</scope>
    <source>
        <strain evidence="1 2">R40</strain>
    </source>
</reference>
<keyword evidence="2" id="KW-1185">Reference proteome</keyword>
<dbReference type="InterPro" id="IPR047155">
    <property type="entry name" value="COMMD4/6/7/8"/>
</dbReference>
<organism evidence="1 2">
    <name type="scientific">Ceratodon purpureus</name>
    <name type="common">Fire moss</name>
    <name type="synonym">Dicranum purpureum</name>
    <dbReference type="NCBI Taxonomy" id="3225"/>
    <lineage>
        <taxon>Eukaryota</taxon>
        <taxon>Viridiplantae</taxon>
        <taxon>Streptophyta</taxon>
        <taxon>Embryophyta</taxon>
        <taxon>Bryophyta</taxon>
        <taxon>Bryophytina</taxon>
        <taxon>Bryopsida</taxon>
        <taxon>Dicranidae</taxon>
        <taxon>Pseudoditrichales</taxon>
        <taxon>Ditrichaceae</taxon>
        <taxon>Ceratodon</taxon>
    </lineage>
</organism>
<evidence type="ECO:0008006" key="3">
    <source>
        <dbReference type="Google" id="ProtNLM"/>
    </source>
</evidence>
<proteinExistence type="predicted"/>
<dbReference type="EMBL" id="CM026432">
    <property type="protein sequence ID" value="KAG0555874.1"/>
    <property type="molecule type" value="Genomic_DNA"/>
</dbReference>
<comment type="caution">
    <text evidence="1">The sequence shown here is derived from an EMBL/GenBank/DDBJ whole genome shotgun (WGS) entry which is preliminary data.</text>
</comment>
<dbReference type="PANTHER" id="PTHR16231">
    <property type="entry name" value="COMM DOMAIN-CONTAINING PROTEIN 4-8 FAMILY MEMBER"/>
    <property type="match status" value="1"/>
</dbReference>
<gene>
    <name evidence="1" type="ORF">KC19_11G009900</name>
</gene>
<dbReference type="Pfam" id="PF21672">
    <property type="entry name" value="COMM_HN"/>
    <property type="match status" value="1"/>
</dbReference>
<protein>
    <recommendedName>
        <fullName evidence="3">COMM domain-containing protein</fullName>
    </recommendedName>
</protein>
<sequence length="194" mass="21855">MKFHLCGGLDAPDWILANIVTLSTIPSTRVKVLVEYIIHRIAEGTFDYDSALKITTDASLGVSDAKACIAALHFMVSNAAKFDVEDSTLSRELQQLGLPKEHTDAVVRPYWERREALQTKLLQESLQLPSLEVKAWQIQSGDTRHVVMRLKSTADDTEQEKDEAEDFVVSMTVEKFRVLHHELKAARALMDAYN</sequence>
<dbReference type="Proteomes" id="UP000822688">
    <property type="component" value="Chromosome 11"/>
</dbReference>
<dbReference type="AlphaFoldDB" id="A0A8T0GC13"/>
<evidence type="ECO:0000313" key="1">
    <source>
        <dbReference type="EMBL" id="KAG0555874.1"/>
    </source>
</evidence>
<accession>A0A8T0GC13</accession>
<evidence type="ECO:0000313" key="2">
    <source>
        <dbReference type="Proteomes" id="UP000822688"/>
    </source>
</evidence>